<dbReference type="Pfam" id="PF02311">
    <property type="entry name" value="AraC_binding"/>
    <property type="match status" value="1"/>
</dbReference>
<protein>
    <submittedName>
        <fullName evidence="5">Helix-turn-helix transcriptional regulator</fullName>
    </submittedName>
</protein>
<name>A0ABU6AK62_9PSEU</name>
<dbReference type="Pfam" id="PF12833">
    <property type="entry name" value="HTH_18"/>
    <property type="match status" value="1"/>
</dbReference>
<evidence type="ECO:0000313" key="5">
    <source>
        <dbReference type="EMBL" id="MEB3371852.1"/>
    </source>
</evidence>
<dbReference type="InterPro" id="IPR014710">
    <property type="entry name" value="RmlC-like_jellyroll"/>
</dbReference>
<reference evidence="5 6" key="1">
    <citation type="submission" date="2023-10" db="EMBL/GenBank/DDBJ databases">
        <title>Saccharopolyspora sp. nov., isolated from mangrove soil.</title>
        <authorList>
            <person name="Lu Y."/>
            <person name="Liu W."/>
        </authorList>
    </citation>
    <scope>NUCLEOTIDE SEQUENCE [LARGE SCALE GENOMIC DNA]</scope>
    <source>
        <strain evidence="5 6">S2-29</strain>
    </source>
</reference>
<evidence type="ECO:0000256" key="2">
    <source>
        <dbReference type="ARBA" id="ARBA00023125"/>
    </source>
</evidence>
<dbReference type="InterPro" id="IPR009057">
    <property type="entry name" value="Homeodomain-like_sf"/>
</dbReference>
<dbReference type="Gene3D" id="2.60.120.10">
    <property type="entry name" value="Jelly Rolls"/>
    <property type="match status" value="1"/>
</dbReference>
<feature type="domain" description="HTH araC/xylS-type" evidence="4">
    <location>
        <begin position="154"/>
        <end position="253"/>
    </location>
</feature>
<dbReference type="PROSITE" id="PS01124">
    <property type="entry name" value="HTH_ARAC_FAMILY_2"/>
    <property type="match status" value="1"/>
</dbReference>
<gene>
    <name evidence="5" type="ORF">R4I43_31085</name>
</gene>
<comment type="caution">
    <text evidence="5">The sequence shown here is derived from an EMBL/GenBank/DDBJ whole genome shotgun (WGS) entry which is preliminary data.</text>
</comment>
<dbReference type="CDD" id="cd06124">
    <property type="entry name" value="cupin_NimR-like_N"/>
    <property type="match status" value="1"/>
</dbReference>
<dbReference type="SUPFAM" id="SSF51182">
    <property type="entry name" value="RmlC-like cupins"/>
    <property type="match status" value="1"/>
</dbReference>
<evidence type="ECO:0000259" key="4">
    <source>
        <dbReference type="PROSITE" id="PS01124"/>
    </source>
</evidence>
<proteinExistence type="predicted"/>
<dbReference type="PANTHER" id="PTHR11019:SF159">
    <property type="entry name" value="TRANSCRIPTIONAL REGULATOR-RELATED"/>
    <property type="match status" value="1"/>
</dbReference>
<dbReference type="InterPro" id="IPR018060">
    <property type="entry name" value="HTH_AraC"/>
</dbReference>
<keyword evidence="6" id="KW-1185">Reference proteome</keyword>
<sequence length="254" mass="28330">MRNIAVAEIEDDPRAVLPIATDYPPGFLLGWHEHRRAQFLYAARGTMVVDTDDGTWTVPGERAVMIPPGKRHRVLMDDVQTASLYIEPDAVTWWPRSCVVVAVGALLRELLLAAVEFPADHRPSPRDDALVELLLLELAGLTPVPLHIRLPTSPALRALCREYLLNPRVEVTNADWAREAMLGERSLVRHFTRELGISPSAWRRRARLLSAVPLLREATVSEVAARLGYATPAAFTHAFTQELSMSPSTLRPTR</sequence>
<evidence type="ECO:0000313" key="6">
    <source>
        <dbReference type="Proteomes" id="UP001327093"/>
    </source>
</evidence>
<dbReference type="EMBL" id="JAWLNX010000033">
    <property type="protein sequence ID" value="MEB3371852.1"/>
    <property type="molecule type" value="Genomic_DNA"/>
</dbReference>
<dbReference type="RefSeq" id="WP_324269277.1">
    <property type="nucleotide sequence ID" value="NZ_JAWLNX010000033.1"/>
</dbReference>
<dbReference type="InterPro" id="IPR003313">
    <property type="entry name" value="AraC-bd"/>
</dbReference>
<keyword evidence="2" id="KW-0238">DNA-binding</keyword>
<dbReference type="Proteomes" id="UP001327093">
    <property type="component" value="Unassembled WGS sequence"/>
</dbReference>
<accession>A0ABU6AK62</accession>
<dbReference type="SUPFAM" id="SSF46689">
    <property type="entry name" value="Homeodomain-like"/>
    <property type="match status" value="1"/>
</dbReference>
<keyword evidence="1" id="KW-0805">Transcription regulation</keyword>
<dbReference type="SMART" id="SM00342">
    <property type="entry name" value="HTH_ARAC"/>
    <property type="match status" value="1"/>
</dbReference>
<organism evidence="5 6">
    <name type="scientific">Saccharopolyspora mangrovi</name>
    <dbReference type="NCBI Taxonomy" id="3082379"/>
    <lineage>
        <taxon>Bacteria</taxon>
        <taxon>Bacillati</taxon>
        <taxon>Actinomycetota</taxon>
        <taxon>Actinomycetes</taxon>
        <taxon>Pseudonocardiales</taxon>
        <taxon>Pseudonocardiaceae</taxon>
        <taxon>Saccharopolyspora</taxon>
    </lineage>
</organism>
<dbReference type="InterPro" id="IPR011051">
    <property type="entry name" value="RmlC_Cupin_sf"/>
</dbReference>
<dbReference type="InterPro" id="IPR018062">
    <property type="entry name" value="HTH_AraC-typ_CS"/>
</dbReference>
<keyword evidence="3" id="KW-0804">Transcription</keyword>
<dbReference type="PANTHER" id="PTHR11019">
    <property type="entry name" value="HTH-TYPE TRANSCRIPTIONAL REGULATOR NIMR"/>
    <property type="match status" value="1"/>
</dbReference>
<evidence type="ECO:0000256" key="3">
    <source>
        <dbReference type="ARBA" id="ARBA00023163"/>
    </source>
</evidence>
<dbReference type="PROSITE" id="PS00041">
    <property type="entry name" value="HTH_ARAC_FAMILY_1"/>
    <property type="match status" value="1"/>
</dbReference>
<evidence type="ECO:0000256" key="1">
    <source>
        <dbReference type="ARBA" id="ARBA00023015"/>
    </source>
</evidence>
<dbReference type="Gene3D" id="1.10.10.60">
    <property type="entry name" value="Homeodomain-like"/>
    <property type="match status" value="1"/>
</dbReference>